<dbReference type="PROSITE" id="PS51372">
    <property type="entry name" value="PRD_2"/>
    <property type="match status" value="2"/>
</dbReference>
<name>A0A268S0A1_SHOCL</name>
<evidence type="ECO:0000259" key="5">
    <source>
        <dbReference type="PROSITE" id="PS51372"/>
    </source>
</evidence>
<comment type="caution">
    <text evidence="6">The sequence shown here is derived from an EMBL/GenBank/DDBJ whole genome shotgun (WGS) entry which is preliminary data.</text>
</comment>
<dbReference type="Proteomes" id="UP000216133">
    <property type="component" value="Unassembled WGS sequence"/>
</dbReference>
<sequence length="691" mass="78131">MFLTQRGLRLLVKLLYAADHVPMDELKNELGVSARTIYYELKRVNDWLAFHQFDCVRHVRGSGFYIISEQQNRIKEMLPQLGDSEYGYTPLERRALDLLFILSQPAPVFVEDLIDLTDVSRNTVLEDIRLLKSELAKQGLTLDFKLSAGYFVAGVETAIRHEIHQWLNRIERLAEVNKLPIEIGQAYFPLSVACLKELLHTCETELHIEFADHTLESFSMELCFYFNRIQRGKYVNVTTEEMRTLQETDEFTAALRFMTRASKEAGISIPDEEAYFLSTLFLSAKRQKQAEAKQSQEHCLIRSIARNMIFEFERYACIVFQDRDKLEANLVVHLKPAYYRMKYHVDAVNELADSVKQAHPEVYEITKKVVHHLEKAACAPASENEIAFLAMHFGGWMKREGLQPVSRCSVLIVCAEGVGTSAIVKQQLIDLLGYVNVAGILTKREYGKLDSVAVDFVVATTPVEPKGKPVHVVHPIFSNHDKKTLLKYGEASNGHQEHITLAKVVAAVRKHATVYNEQALLSELKTILQAPHRQWKEEWKPVLNELLTEKTIFLHQTAQDWKEAIRKAAAPLLADGAIEARYVDAMIQSVEDNGPYIVITPGVAIPHSRPEAGVNRLGMSLATFKEGVRFSNKDTKPVKIVIVLAAIDSVTHLRALSQLTSLLGEPGAIDRLAEMTSTKEVVSLIQQFSTI</sequence>
<gene>
    <name evidence="6" type="ORF">CHH61_11130</name>
</gene>
<dbReference type="SUPFAM" id="SSF46785">
    <property type="entry name" value="Winged helix' DNA-binding domain"/>
    <property type="match status" value="1"/>
</dbReference>
<dbReference type="InterPro" id="IPR036095">
    <property type="entry name" value="PTS_EIIB-like_sf"/>
</dbReference>
<dbReference type="Gene3D" id="1.10.1790.10">
    <property type="entry name" value="PRD domain"/>
    <property type="match status" value="2"/>
</dbReference>
<dbReference type="PROSITE" id="PS51094">
    <property type="entry name" value="PTS_EIIA_TYPE_2"/>
    <property type="match status" value="1"/>
</dbReference>
<evidence type="ECO:0000313" key="6">
    <source>
        <dbReference type="EMBL" id="PAF25953.1"/>
    </source>
</evidence>
<dbReference type="GO" id="GO:0009401">
    <property type="term" value="P:phosphoenolpyruvate-dependent sugar phosphotransferase system"/>
    <property type="evidence" value="ECO:0007669"/>
    <property type="project" value="InterPro"/>
</dbReference>
<feature type="domain" description="PRD" evidence="5">
    <location>
        <begin position="296"/>
        <end position="403"/>
    </location>
</feature>
<dbReference type="InterPro" id="IPR013011">
    <property type="entry name" value="PTS_EIIB_2"/>
</dbReference>
<dbReference type="Pfam" id="PF00359">
    <property type="entry name" value="PTS_EIIA_2"/>
    <property type="match status" value="1"/>
</dbReference>
<dbReference type="InterPro" id="IPR050661">
    <property type="entry name" value="BglG_antiterminators"/>
</dbReference>
<feature type="domain" description="PRD" evidence="5">
    <location>
        <begin position="186"/>
        <end position="291"/>
    </location>
</feature>
<protein>
    <recommendedName>
        <fullName evidence="8">PTS system EIIA component</fullName>
    </recommendedName>
</protein>
<dbReference type="PANTHER" id="PTHR30185:SF13">
    <property type="entry name" value="LICABCH OPERON REGULATOR-RELATED"/>
    <property type="match status" value="1"/>
</dbReference>
<dbReference type="SUPFAM" id="SSF55804">
    <property type="entry name" value="Phoshotransferase/anion transport protein"/>
    <property type="match status" value="1"/>
</dbReference>
<evidence type="ECO:0000313" key="7">
    <source>
        <dbReference type="Proteomes" id="UP000216133"/>
    </source>
</evidence>
<dbReference type="InterPro" id="IPR036634">
    <property type="entry name" value="PRD_sf"/>
</dbReference>
<dbReference type="GO" id="GO:0008982">
    <property type="term" value="F:protein-N(PI)-phosphohistidine-sugar phosphotransferase activity"/>
    <property type="evidence" value="ECO:0007669"/>
    <property type="project" value="InterPro"/>
</dbReference>
<dbReference type="InterPro" id="IPR002178">
    <property type="entry name" value="PTS_EIIA_type-2_dom"/>
</dbReference>
<dbReference type="InterPro" id="IPR036390">
    <property type="entry name" value="WH_DNA-bd_sf"/>
</dbReference>
<keyword evidence="2" id="KW-0677">Repeat</keyword>
<evidence type="ECO:0000259" key="3">
    <source>
        <dbReference type="PROSITE" id="PS51094"/>
    </source>
</evidence>
<dbReference type="Gene3D" id="3.40.50.2300">
    <property type="match status" value="1"/>
</dbReference>
<reference evidence="6 7" key="1">
    <citation type="submission" date="2017-07" db="EMBL/GenBank/DDBJ databases">
        <title>Isolation and whole genome analysis of endospore-forming bacteria from heroin.</title>
        <authorList>
            <person name="Kalinowski J."/>
            <person name="Ahrens B."/>
            <person name="Al-Dilaimi A."/>
            <person name="Winkler A."/>
            <person name="Wibberg D."/>
            <person name="Schleenbecker U."/>
            <person name="Ruckert C."/>
            <person name="Wolfel R."/>
            <person name="Grass G."/>
        </authorList>
    </citation>
    <scope>NUCLEOTIDE SEQUENCE [LARGE SCALE GENOMIC DNA]</scope>
    <source>
        <strain evidence="6 7">7523-2</strain>
    </source>
</reference>
<dbReference type="SUPFAM" id="SSF52794">
    <property type="entry name" value="PTS system IIB component-like"/>
    <property type="match status" value="1"/>
</dbReference>
<evidence type="ECO:0000256" key="1">
    <source>
        <dbReference type="ARBA" id="ARBA00022679"/>
    </source>
</evidence>
<dbReference type="RefSeq" id="WP_095237985.1">
    <property type="nucleotide sequence ID" value="NZ_CP155470.1"/>
</dbReference>
<dbReference type="InterPro" id="IPR011608">
    <property type="entry name" value="PRD"/>
</dbReference>
<feature type="domain" description="PTS EIIB type-2" evidence="4">
    <location>
        <begin position="408"/>
        <end position="497"/>
    </location>
</feature>
<keyword evidence="1" id="KW-0808">Transferase</keyword>
<dbReference type="Gene3D" id="3.40.930.10">
    <property type="entry name" value="Mannitol-specific EII, Chain A"/>
    <property type="match status" value="1"/>
</dbReference>
<accession>A0A268S0A1</accession>
<dbReference type="EMBL" id="NPBS01000056">
    <property type="protein sequence ID" value="PAF25953.1"/>
    <property type="molecule type" value="Genomic_DNA"/>
</dbReference>
<evidence type="ECO:0008006" key="8">
    <source>
        <dbReference type="Google" id="ProtNLM"/>
    </source>
</evidence>
<dbReference type="PANTHER" id="PTHR30185">
    <property type="entry name" value="CRYPTIC BETA-GLUCOSIDE BGL OPERON ANTITERMINATOR"/>
    <property type="match status" value="1"/>
</dbReference>
<dbReference type="CDD" id="cd05568">
    <property type="entry name" value="PTS_IIB_bgl_like"/>
    <property type="match status" value="1"/>
</dbReference>
<feature type="domain" description="PTS EIIA type-2" evidence="3">
    <location>
        <begin position="545"/>
        <end position="688"/>
    </location>
</feature>
<dbReference type="Pfam" id="PF00874">
    <property type="entry name" value="PRD"/>
    <property type="match status" value="2"/>
</dbReference>
<dbReference type="AlphaFoldDB" id="A0A268S0A1"/>
<dbReference type="PROSITE" id="PS51099">
    <property type="entry name" value="PTS_EIIB_TYPE_2"/>
    <property type="match status" value="1"/>
</dbReference>
<proteinExistence type="predicted"/>
<evidence type="ECO:0000259" key="4">
    <source>
        <dbReference type="PROSITE" id="PS51099"/>
    </source>
</evidence>
<dbReference type="CDD" id="cd00211">
    <property type="entry name" value="PTS_IIA_fru"/>
    <property type="match status" value="1"/>
</dbReference>
<dbReference type="SUPFAM" id="SSF63520">
    <property type="entry name" value="PTS-regulatory domain, PRD"/>
    <property type="match status" value="2"/>
</dbReference>
<dbReference type="InterPro" id="IPR016152">
    <property type="entry name" value="PTrfase/Anion_transptr"/>
</dbReference>
<evidence type="ECO:0000256" key="2">
    <source>
        <dbReference type="ARBA" id="ARBA00022737"/>
    </source>
</evidence>
<organism evidence="6 7">
    <name type="scientific">Shouchella clausii</name>
    <name type="common">Alkalihalobacillus clausii</name>
    <dbReference type="NCBI Taxonomy" id="79880"/>
    <lineage>
        <taxon>Bacteria</taxon>
        <taxon>Bacillati</taxon>
        <taxon>Bacillota</taxon>
        <taxon>Bacilli</taxon>
        <taxon>Bacillales</taxon>
        <taxon>Bacillaceae</taxon>
        <taxon>Shouchella</taxon>
    </lineage>
</organism>
<dbReference type="GO" id="GO:0006355">
    <property type="term" value="P:regulation of DNA-templated transcription"/>
    <property type="evidence" value="ECO:0007669"/>
    <property type="project" value="InterPro"/>
</dbReference>